<dbReference type="OrthoDB" id="9919241at2"/>
<dbReference type="EMBL" id="CP002453">
    <property type="protein sequence ID" value="ADV50827.1"/>
    <property type="molecule type" value="Genomic_DNA"/>
</dbReference>
<protein>
    <recommendedName>
        <fullName evidence="3">DUF2383 domain-containing protein</fullName>
    </recommendedName>
</protein>
<dbReference type="AlphaFoldDB" id="E6X8H1"/>
<evidence type="ECO:0000313" key="1">
    <source>
        <dbReference type="EMBL" id="ADV50827.1"/>
    </source>
</evidence>
<dbReference type="Proteomes" id="UP000008634">
    <property type="component" value="Chromosome"/>
</dbReference>
<evidence type="ECO:0008006" key="3">
    <source>
        <dbReference type="Google" id="ProtNLM"/>
    </source>
</evidence>
<dbReference type="InterPro" id="IPR012347">
    <property type="entry name" value="Ferritin-like"/>
</dbReference>
<gene>
    <name evidence="1" type="ordered locus">Celal_3565</name>
</gene>
<name>E6X8H1_CELAD</name>
<accession>E6X8H1</accession>
<dbReference type="RefSeq" id="WP_013552278.1">
    <property type="nucleotide sequence ID" value="NC_014934.1"/>
</dbReference>
<sequence length="132" mass="15506">MNQEINDALNEITEIHLSLKEIYQKLSEESNTALKDTYEKKKNHFEELYKEMIQLIYNLGGKYIECKNPTEQELQDLIAMISTNKGAISNEKIEGKIETFKDVARQKYEVVLKAHNFSEDEEEVLKNHLRKL</sequence>
<proteinExistence type="predicted"/>
<evidence type="ECO:0000313" key="2">
    <source>
        <dbReference type="Proteomes" id="UP000008634"/>
    </source>
</evidence>
<keyword evidence="2" id="KW-1185">Reference proteome</keyword>
<dbReference type="HOGENOM" id="CLU_1913320_0_0_10"/>
<dbReference type="Gene3D" id="1.20.1260.10">
    <property type="match status" value="1"/>
</dbReference>
<dbReference type="KEGG" id="cao:Celal_3565"/>
<reference evidence="1 2" key="1">
    <citation type="journal article" date="2010" name="Stand. Genomic Sci.">
        <title>Complete genome sequence of Cellulophaga algicola type strain (IC166).</title>
        <authorList>
            <person name="Abt B."/>
            <person name="Lu M."/>
            <person name="Misra M."/>
            <person name="Han C."/>
            <person name="Nolan M."/>
            <person name="Lucas S."/>
            <person name="Hammon N."/>
            <person name="Deshpande S."/>
            <person name="Cheng J.F."/>
            <person name="Tapia R."/>
            <person name="Goodwin L."/>
            <person name="Pitluck S."/>
            <person name="Liolios K."/>
            <person name="Pagani I."/>
            <person name="Ivanova N."/>
            <person name="Mavromatis K."/>
            <person name="Ovchinikova G."/>
            <person name="Pati A."/>
            <person name="Chen A."/>
            <person name="Palaniappan K."/>
            <person name="Land M."/>
            <person name="Hauser L."/>
            <person name="Chang Y.J."/>
            <person name="Jeffries C.D."/>
            <person name="Detter J.C."/>
            <person name="Brambilla E."/>
            <person name="Rohde M."/>
            <person name="Tindall B.J."/>
            <person name="Goker M."/>
            <person name="Woyke T."/>
            <person name="Bristow J."/>
            <person name="Eisen J.A."/>
            <person name="Markowitz V."/>
            <person name="Hugenholtz P."/>
            <person name="Kyrpides N.C."/>
            <person name="Klenk H.P."/>
            <person name="Lapidus A."/>
        </authorList>
    </citation>
    <scope>NUCLEOTIDE SEQUENCE [LARGE SCALE GENOMIC DNA]</scope>
    <source>
        <strain evidence="2">DSM 14237 / IC166 / ACAM 630</strain>
    </source>
</reference>
<dbReference type="eggNOG" id="ENOG5030ZPJ">
    <property type="taxonomic scope" value="Bacteria"/>
</dbReference>
<organism evidence="1 2">
    <name type="scientific">Cellulophaga algicola (strain DSM 14237 / IC166 / ACAM 630)</name>
    <dbReference type="NCBI Taxonomy" id="688270"/>
    <lineage>
        <taxon>Bacteria</taxon>
        <taxon>Pseudomonadati</taxon>
        <taxon>Bacteroidota</taxon>
        <taxon>Flavobacteriia</taxon>
        <taxon>Flavobacteriales</taxon>
        <taxon>Flavobacteriaceae</taxon>
        <taxon>Cellulophaga</taxon>
    </lineage>
</organism>